<keyword evidence="5" id="KW-1185">Reference proteome</keyword>
<name>A0ABN3QTM0_9ACTN</name>
<reference evidence="4 5" key="1">
    <citation type="journal article" date="2019" name="Int. J. Syst. Evol. Microbiol.">
        <title>The Global Catalogue of Microorganisms (GCM) 10K type strain sequencing project: providing services to taxonomists for standard genome sequencing and annotation.</title>
        <authorList>
            <consortium name="The Broad Institute Genomics Platform"/>
            <consortium name="The Broad Institute Genome Sequencing Center for Infectious Disease"/>
            <person name="Wu L."/>
            <person name="Ma J."/>
        </authorList>
    </citation>
    <scope>NUCLEOTIDE SEQUENCE [LARGE SCALE GENOMIC DNA]</scope>
    <source>
        <strain evidence="4 5">JCM 6833</strain>
    </source>
</reference>
<evidence type="ECO:0000256" key="1">
    <source>
        <dbReference type="ARBA" id="ARBA00004886"/>
    </source>
</evidence>
<comment type="similarity">
    <text evidence="2">Belongs to the PqqA family.</text>
</comment>
<dbReference type="NCBIfam" id="TIGR02107">
    <property type="entry name" value="PQQ_syn_pqqA"/>
    <property type="match status" value="1"/>
</dbReference>
<gene>
    <name evidence="4" type="ORF">GCM10010411_87280</name>
</gene>
<dbReference type="EMBL" id="BAAATD010000019">
    <property type="protein sequence ID" value="GAA2634949.1"/>
    <property type="molecule type" value="Genomic_DNA"/>
</dbReference>
<comment type="pathway">
    <text evidence="1">Cofactor biosynthesis; pyrroloquinoline quinone biosynthesis.</text>
</comment>
<protein>
    <recommendedName>
        <fullName evidence="3">Coenzyme PQQ synthesis protein A</fullName>
    </recommendedName>
</protein>
<evidence type="ECO:0000313" key="5">
    <source>
        <dbReference type="Proteomes" id="UP001501509"/>
    </source>
</evidence>
<organism evidence="4 5">
    <name type="scientific">Actinomadura fulvescens</name>
    <dbReference type="NCBI Taxonomy" id="46160"/>
    <lineage>
        <taxon>Bacteria</taxon>
        <taxon>Bacillati</taxon>
        <taxon>Actinomycetota</taxon>
        <taxon>Actinomycetes</taxon>
        <taxon>Streptosporangiales</taxon>
        <taxon>Thermomonosporaceae</taxon>
        <taxon>Actinomadura</taxon>
    </lineage>
</organism>
<comment type="caution">
    <text evidence="4">The sequence shown here is derived from an EMBL/GenBank/DDBJ whole genome shotgun (WGS) entry which is preliminary data.</text>
</comment>
<accession>A0ABN3QTM0</accession>
<evidence type="ECO:0000313" key="4">
    <source>
        <dbReference type="EMBL" id="GAA2634949.1"/>
    </source>
</evidence>
<dbReference type="InterPro" id="IPR011725">
    <property type="entry name" value="PQQ_synth_PqqA"/>
</dbReference>
<evidence type="ECO:0000256" key="2">
    <source>
        <dbReference type="ARBA" id="ARBA00009325"/>
    </source>
</evidence>
<evidence type="ECO:0000256" key="3">
    <source>
        <dbReference type="ARBA" id="ARBA00015086"/>
    </source>
</evidence>
<sequence length="46" mass="4965">MSGRDLAPMNAPEVIPDENGPGAWLTPAFEIVDTSLEVTAYFLATR</sequence>
<proteinExistence type="inferred from homology"/>
<dbReference type="Proteomes" id="UP001501509">
    <property type="component" value="Unassembled WGS sequence"/>
</dbReference>